<keyword evidence="8" id="KW-1185">Reference proteome</keyword>
<keyword evidence="3" id="KW-0256">Endoplasmic reticulum</keyword>
<reference evidence="7" key="1">
    <citation type="submission" date="2022-03" db="EMBL/GenBank/DDBJ databases">
        <authorList>
            <person name="Tunstrom K."/>
        </authorList>
    </citation>
    <scope>NUCLEOTIDE SEQUENCE</scope>
</reference>
<dbReference type="GO" id="GO:0005789">
    <property type="term" value="C:endoplasmic reticulum membrane"/>
    <property type="evidence" value="ECO:0007669"/>
    <property type="project" value="UniProtKB-SubCell"/>
</dbReference>
<dbReference type="EMBL" id="CAKOGL010000025">
    <property type="protein sequence ID" value="CAH2102778.1"/>
    <property type="molecule type" value="Genomic_DNA"/>
</dbReference>
<dbReference type="PANTHER" id="PTHR31394">
    <property type="entry name" value="TRANSMEMBRANE PROTEIN 199"/>
    <property type="match status" value="1"/>
</dbReference>
<evidence type="ECO:0000256" key="5">
    <source>
        <dbReference type="ARBA" id="ARBA00023136"/>
    </source>
</evidence>
<organism evidence="7 8">
    <name type="scientific">Euphydryas editha</name>
    <name type="common">Edith's checkerspot</name>
    <dbReference type="NCBI Taxonomy" id="104508"/>
    <lineage>
        <taxon>Eukaryota</taxon>
        <taxon>Metazoa</taxon>
        <taxon>Ecdysozoa</taxon>
        <taxon>Arthropoda</taxon>
        <taxon>Hexapoda</taxon>
        <taxon>Insecta</taxon>
        <taxon>Pterygota</taxon>
        <taxon>Neoptera</taxon>
        <taxon>Endopterygota</taxon>
        <taxon>Lepidoptera</taxon>
        <taxon>Glossata</taxon>
        <taxon>Ditrysia</taxon>
        <taxon>Papilionoidea</taxon>
        <taxon>Nymphalidae</taxon>
        <taxon>Nymphalinae</taxon>
        <taxon>Euphydryas</taxon>
    </lineage>
</organism>
<dbReference type="GO" id="GO:0070072">
    <property type="term" value="P:vacuolar proton-transporting V-type ATPase complex assembly"/>
    <property type="evidence" value="ECO:0007669"/>
    <property type="project" value="InterPro"/>
</dbReference>
<gene>
    <name evidence="7" type="ORF">EEDITHA_LOCUS17362</name>
</gene>
<feature type="transmembrane region" description="Helical" evidence="6">
    <location>
        <begin position="94"/>
        <end position="112"/>
    </location>
</feature>
<keyword evidence="4 6" id="KW-1133">Transmembrane helix</keyword>
<name>A0AAU9UUC4_EUPED</name>
<dbReference type="Proteomes" id="UP001153954">
    <property type="component" value="Unassembled WGS sequence"/>
</dbReference>
<evidence type="ECO:0000313" key="8">
    <source>
        <dbReference type="Proteomes" id="UP001153954"/>
    </source>
</evidence>
<sequence>MSDIDWLYDHLKTRRSKGEKDIPFLHTLLEGAHIEMPENETIKRNPDLEARCVKLRAQQEAREYRKMTKSVDNVRMRFPEDSISYQLKQLNRQLIAIGQFIISIFAGFLFGFRGVEWMVGNLDFGFRLLLGVMCALVIALAEIYFLAKKLNEELNIPETVQLGGPLKFADQQNFTSNNTKSALEKQHQD</sequence>
<evidence type="ECO:0008006" key="9">
    <source>
        <dbReference type="Google" id="ProtNLM"/>
    </source>
</evidence>
<keyword evidence="2 6" id="KW-0812">Transmembrane</keyword>
<evidence type="ECO:0000313" key="7">
    <source>
        <dbReference type="EMBL" id="CAH2102778.1"/>
    </source>
</evidence>
<evidence type="ECO:0000256" key="2">
    <source>
        <dbReference type="ARBA" id="ARBA00022692"/>
    </source>
</evidence>
<evidence type="ECO:0000256" key="1">
    <source>
        <dbReference type="ARBA" id="ARBA00004477"/>
    </source>
</evidence>
<keyword evidence="5 6" id="KW-0472">Membrane</keyword>
<comment type="caution">
    <text evidence="7">The sequence shown here is derived from an EMBL/GenBank/DDBJ whole genome shotgun (WGS) entry which is preliminary data.</text>
</comment>
<dbReference type="PANTHER" id="PTHR31394:SF1">
    <property type="entry name" value="TRANSMEMBRANE PROTEIN 199"/>
    <property type="match status" value="1"/>
</dbReference>
<evidence type="ECO:0000256" key="3">
    <source>
        <dbReference type="ARBA" id="ARBA00022824"/>
    </source>
</evidence>
<accession>A0AAU9UUC4</accession>
<dbReference type="InterPro" id="IPR021013">
    <property type="entry name" value="ATPase_Vma12"/>
</dbReference>
<comment type="subcellular location">
    <subcellularLocation>
        <location evidence="1">Endoplasmic reticulum membrane</location>
        <topology evidence="1">Multi-pass membrane protein</topology>
    </subcellularLocation>
</comment>
<feature type="transmembrane region" description="Helical" evidence="6">
    <location>
        <begin position="124"/>
        <end position="147"/>
    </location>
</feature>
<dbReference type="AlphaFoldDB" id="A0AAU9UUC4"/>
<evidence type="ECO:0000256" key="6">
    <source>
        <dbReference type="SAM" id="Phobius"/>
    </source>
</evidence>
<evidence type="ECO:0000256" key="4">
    <source>
        <dbReference type="ARBA" id="ARBA00022989"/>
    </source>
</evidence>
<proteinExistence type="predicted"/>
<protein>
    <recommendedName>
        <fullName evidence="9">Transmembrane protein 199</fullName>
    </recommendedName>
</protein>
<dbReference type="Pfam" id="PF11712">
    <property type="entry name" value="Vma12"/>
    <property type="match status" value="1"/>
</dbReference>